<sequence>MIRKYIPIKKYAFTETLIDVSLLDVRVEQVLMKNKQKMSPPFL</sequence>
<dbReference type="Proteomes" id="UP000003597">
    <property type="component" value="Unassembled WGS sequence"/>
</dbReference>
<organism evidence="1 2">
    <name type="scientific">Listeria innocua ATCC 33091</name>
    <dbReference type="NCBI Taxonomy" id="1002366"/>
    <lineage>
        <taxon>Bacteria</taxon>
        <taxon>Bacillati</taxon>
        <taxon>Bacillota</taxon>
        <taxon>Bacilli</taxon>
        <taxon>Bacillales</taxon>
        <taxon>Listeriaceae</taxon>
        <taxon>Listeria</taxon>
    </lineage>
</organism>
<reference evidence="1 2" key="1">
    <citation type="submission" date="2011-08" db="EMBL/GenBank/DDBJ databases">
        <authorList>
            <person name="Weinstock G."/>
            <person name="Sodergren E."/>
            <person name="Clifton S."/>
            <person name="Fulton L."/>
            <person name="Fulton B."/>
            <person name="Courtney L."/>
            <person name="Fronick C."/>
            <person name="Harrison M."/>
            <person name="Strong C."/>
            <person name="Farmer C."/>
            <person name="Delahaunty K."/>
            <person name="Markovic C."/>
            <person name="Hall O."/>
            <person name="Minx P."/>
            <person name="Tomlinson C."/>
            <person name="Mitreva M."/>
            <person name="Hou S."/>
            <person name="Chen J."/>
            <person name="Wollam A."/>
            <person name="Pepin K.H."/>
            <person name="Johnson M."/>
            <person name="Bhonagiri V."/>
            <person name="Zhang X."/>
            <person name="Suruliraj S."/>
            <person name="Warren W."/>
            <person name="Chinwalla A."/>
            <person name="Mardis E.R."/>
            <person name="Wilson R.K."/>
        </authorList>
    </citation>
    <scope>NUCLEOTIDE SEQUENCE [LARGE SCALE GENOMIC DNA]</scope>
    <source>
        <strain evidence="1 2">ATCC 33091</strain>
    </source>
</reference>
<protein>
    <submittedName>
        <fullName evidence="1">Uncharacterized protein</fullName>
    </submittedName>
</protein>
<proteinExistence type="predicted"/>
<keyword evidence="2" id="KW-1185">Reference proteome</keyword>
<dbReference type="AlphaFoldDB" id="A0AB72ZAG1"/>
<dbReference type="EMBL" id="AGCN01000019">
    <property type="protein sequence ID" value="EHN61827.1"/>
    <property type="molecule type" value="Genomic_DNA"/>
</dbReference>
<gene>
    <name evidence="1" type="ORF">HMPREF0557_01079</name>
</gene>
<accession>A0AB72ZAG1</accession>
<evidence type="ECO:0000313" key="2">
    <source>
        <dbReference type="Proteomes" id="UP000003597"/>
    </source>
</evidence>
<evidence type="ECO:0000313" key="1">
    <source>
        <dbReference type="EMBL" id="EHN61827.1"/>
    </source>
</evidence>
<name>A0AB72ZAG1_LISIO</name>
<comment type="caution">
    <text evidence="1">The sequence shown here is derived from an EMBL/GenBank/DDBJ whole genome shotgun (WGS) entry which is preliminary data.</text>
</comment>